<reference evidence="1 2" key="1">
    <citation type="submission" date="2015-07" db="EMBL/GenBank/DDBJ databases">
        <title>The genome of Habropoda laboriosa.</title>
        <authorList>
            <person name="Pan H."/>
            <person name="Kapheim K."/>
        </authorList>
    </citation>
    <scope>NUCLEOTIDE SEQUENCE [LARGE SCALE GENOMIC DNA]</scope>
    <source>
        <strain evidence="1">0110345459</strain>
    </source>
</reference>
<proteinExistence type="predicted"/>
<evidence type="ECO:0000313" key="2">
    <source>
        <dbReference type="Proteomes" id="UP000053825"/>
    </source>
</evidence>
<protein>
    <submittedName>
        <fullName evidence="1">Uncharacterized protein</fullName>
    </submittedName>
</protein>
<dbReference type="Proteomes" id="UP000053825">
    <property type="component" value="Unassembled WGS sequence"/>
</dbReference>
<accession>A0A0L7R6D4</accession>
<organism evidence="1 2">
    <name type="scientific">Habropoda laboriosa</name>
    <dbReference type="NCBI Taxonomy" id="597456"/>
    <lineage>
        <taxon>Eukaryota</taxon>
        <taxon>Metazoa</taxon>
        <taxon>Ecdysozoa</taxon>
        <taxon>Arthropoda</taxon>
        <taxon>Hexapoda</taxon>
        <taxon>Insecta</taxon>
        <taxon>Pterygota</taxon>
        <taxon>Neoptera</taxon>
        <taxon>Endopterygota</taxon>
        <taxon>Hymenoptera</taxon>
        <taxon>Apocrita</taxon>
        <taxon>Aculeata</taxon>
        <taxon>Apoidea</taxon>
        <taxon>Anthophila</taxon>
        <taxon>Apidae</taxon>
        <taxon>Habropoda</taxon>
    </lineage>
</organism>
<sequence>LFQSDFEPQCHVFRTKQLRKPRPCHLCHQAVIKQASCCRGESISSFPTVCARQLTRKGSVGSSARAVHGKKAAWDRGGKKVEGNLNFGRLDSIEYFNEAPFHYLKRSWTFVENNFTHSSHF</sequence>
<evidence type="ECO:0000313" key="1">
    <source>
        <dbReference type="EMBL" id="KOC66379.1"/>
    </source>
</evidence>
<gene>
    <name evidence="1" type="ORF">WH47_08771</name>
</gene>
<keyword evidence="2" id="KW-1185">Reference proteome</keyword>
<name>A0A0L7R6D4_9HYME</name>
<dbReference type="EMBL" id="KQ414646">
    <property type="protein sequence ID" value="KOC66379.1"/>
    <property type="molecule type" value="Genomic_DNA"/>
</dbReference>
<feature type="non-terminal residue" evidence="1">
    <location>
        <position position="1"/>
    </location>
</feature>
<dbReference type="AlphaFoldDB" id="A0A0L7R6D4"/>